<evidence type="ECO:0000313" key="1">
    <source>
        <dbReference type="EMBL" id="NOV43526.1"/>
    </source>
</evidence>
<name>A0A6M2DBP6_RHIMP</name>
<reference evidence="1" key="1">
    <citation type="submission" date="2019-09" db="EMBL/GenBank/DDBJ databases">
        <title>Organ-specific transcriptomic study of the physiology of the cattle tick, Rhipicephalus microplus.</title>
        <authorList>
            <person name="Tirloni L."/>
            <person name="Braz G."/>
            <person name="Gandara A.C.P."/>
            <person name="Sabadin G.A."/>
            <person name="da Silva R.M."/>
            <person name="Guizzo M.G."/>
            <person name="Machado J.A."/>
            <person name="Costa E.P."/>
            <person name="Gomes H.F."/>
            <person name="Moraes J."/>
            <person name="Mota M.B.S."/>
            <person name="Mesquita R.D."/>
            <person name="Alvarenga P.H."/>
            <person name="Alves F."/>
            <person name="Seixas A."/>
            <person name="da Fonseca R.N."/>
            <person name="Fogaca A."/>
            <person name="Logullo C."/>
            <person name="Tanaka A."/>
            <person name="Daffre S."/>
            <person name="Termignoni C."/>
            <person name="Vaz I.S.Jr."/>
            <person name="Oliveira P.L."/>
            <person name="Ribeiro J.M."/>
        </authorList>
    </citation>
    <scope>NUCLEOTIDE SEQUENCE</scope>
    <source>
        <strain evidence="1">Porto Alegre</strain>
    </source>
</reference>
<sequence length="71" mass="7817">MGAMFFFCEPLRTLALTSSGFSRRTRGFFSGAFIFHTTIGELTTPLLGYLVDATYEAFTVSTTAFIKFLAA</sequence>
<organism evidence="1">
    <name type="scientific">Rhipicephalus microplus</name>
    <name type="common">Cattle tick</name>
    <name type="synonym">Boophilus microplus</name>
    <dbReference type="NCBI Taxonomy" id="6941"/>
    <lineage>
        <taxon>Eukaryota</taxon>
        <taxon>Metazoa</taxon>
        <taxon>Ecdysozoa</taxon>
        <taxon>Arthropoda</taxon>
        <taxon>Chelicerata</taxon>
        <taxon>Arachnida</taxon>
        <taxon>Acari</taxon>
        <taxon>Parasitiformes</taxon>
        <taxon>Ixodida</taxon>
        <taxon>Ixodoidea</taxon>
        <taxon>Ixodidae</taxon>
        <taxon>Rhipicephalinae</taxon>
        <taxon>Rhipicephalus</taxon>
        <taxon>Boophilus</taxon>
    </lineage>
</organism>
<proteinExistence type="predicted"/>
<dbReference type="AlphaFoldDB" id="A0A6M2DBP6"/>
<protein>
    <submittedName>
        <fullName evidence="1">Putative secreted protein</fullName>
    </submittedName>
</protein>
<dbReference type="EMBL" id="GHWJ01010789">
    <property type="protein sequence ID" value="NOV43526.1"/>
    <property type="molecule type" value="Transcribed_RNA"/>
</dbReference>
<accession>A0A6M2DBP6</accession>